<dbReference type="OMA" id="DTRFVHH"/>
<accession>A0A0D2KPE4</accession>
<keyword evidence="8" id="KW-1185">Reference proteome</keyword>
<evidence type="ECO:0000256" key="1">
    <source>
        <dbReference type="ARBA" id="ARBA00004123"/>
    </source>
</evidence>
<dbReference type="OrthoDB" id="428655at2759"/>
<dbReference type="SUPFAM" id="SSF49764">
    <property type="entry name" value="HSP20-like chaperones"/>
    <property type="match status" value="1"/>
</dbReference>
<keyword evidence="5" id="KW-0539">Nucleus</keyword>
<dbReference type="AlphaFoldDB" id="A0A0D2KPE4"/>
<evidence type="ECO:0000256" key="5">
    <source>
        <dbReference type="ARBA" id="ARBA00023242"/>
    </source>
</evidence>
<evidence type="ECO:0000256" key="2">
    <source>
        <dbReference type="ARBA" id="ARBA00004496"/>
    </source>
</evidence>
<protein>
    <recommendedName>
        <fullName evidence="3">NudC domain-containing protein 1</fullName>
    </recommendedName>
</protein>
<evidence type="ECO:0000313" key="7">
    <source>
        <dbReference type="EMBL" id="KJA16497.1"/>
    </source>
</evidence>
<sequence length="642" mass="70589">MEIFSVNKYLLNPKFDGYKLELIAQEQAVSRYKLSRKPTQATASGKAPLSFQEMRSRISHNHLTVDSDTGNAVYVDESFNVCLVGILTSEDLQGPSFRVIYEMATPMDTSSSVNAQREYPSSAFLNSSALVVSDGCGLLYVLPIKDSGTSEPIGTFALHTGGAIDAPFRLHHIHRPSPTTAVLLLSSRYYPTEGEKVAKSQTEFDIWAAKINLLSLRTGNELRQLDILWHRRGQDVPMYAAFIKEVNSYLLVGGSDYPDPNVIVSKSYEPMPEELAPIPRANENLDDIAIDKPDKPYPYSWTQSSDAVTVAFPLPSNTPKEKMKVFFTVKTLTLHVDAEPITSENGTQVSIPHYSATALWDSVNPTSCFWTWDREGEHSYGLLTLHMEKKNDGTRWMQVFESSGLDGENAEVPETLDPSELWHIRESLEKYTAALRTGDDASGLGLGRGIPSLVEGEIDEEADAAVGRQAWVTWVEDDGATPGWYKAAEWTVDPLTILATPMPGSIAEGSGNLELVLKRDLDGPVFSFDPAAPSAWKHTLTYPALAFVLASKQDTRFTYHIPNHGVLAFEGGSARDRGANVYIYRSPIDAKDNWSKQSVLQVDDGSGGALLGVGCVKVRSEKETAFVVVCLTEGDLVLIRGI</sequence>
<keyword evidence="4" id="KW-0963">Cytoplasm</keyword>
<dbReference type="PANTHER" id="PTHR21664">
    <property type="entry name" value="CHRONIC MYELOGENOUS LEUKEMIA TUMOR ANTIGEN 66"/>
    <property type="match status" value="1"/>
</dbReference>
<proteinExistence type="predicted"/>
<dbReference type="InterPro" id="IPR007052">
    <property type="entry name" value="CS_dom"/>
</dbReference>
<reference evidence="8" key="1">
    <citation type="submission" date="2014-04" db="EMBL/GenBank/DDBJ databases">
        <title>Evolutionary Origins and Diversification of the Mycorrhizal Mutualists.</title>
        <authorList>
            <consortium name="DOE Joint Genome Institute"/>
            <consortium name="Mycorrhizal Genomics Consortium"/>
            <person name="Kohler A."/>
            <person name="Kuo A."/>
            <person name="Nagy L.G."/>
            <person name="Floudas D."/>
            <person name="Copeland A."/>
            <person name="Barry K.W."/>
            <person name="Cichocki N."/>
            <person name="Veneault-Fourrey C."/>
            <person name="LaButti K."/>
            <person name="Lindquist E.A."/>
            <person name="Lipzen A."/>
            <person name="Lundell T."/>
            <person name="Morin E."/>
            <person name="Murat C."/>
            <person name="Riley R."/>
            <person name="Ohm R."/>
            <person name="Sun H."/>
            <person name="Tunlid A."/>
            <person name="Henrissat B."/>
            <person name="Grigoriev I.V."/>
            <person name="Hibbett D.S."/>
            <person name="Martin F."/>
        </authorList>
    </citation>
    <scope>NUCLEOTIDE SEQUENCE [LARGE SCALE GENOMIC DNA]</scope>
    <source>
        <strain evidence="8">FD-334 SS-4</strain>
    </source>
</reference>
<evidence type="ECO:0000313" key="8">
    <source>
        <dbReference type="Proteomes" id="UP000054270"/>
    </source>
</evidence>
<dbReference type="GO" id="GO:0005634">
    <property type="term" value="C:nucleus"/>
    <property type="evidence" value="ECO:0007669"/>
    <property type="project" value="UniProtKB-SubCell"/>
</dbReference>
<evidence type="ECO:0000259" key="6">
    <source>
        <dbReference type="PROSITE" id="PS51203"/>
    </source>
</evidence>
<dbReference type="Pfam" id="PF04969">
    <property type="entry name" value="CS"/>
    <property type="match status" value="1"/>
</dbReference>
<dbReference type="PANTHER" id="PTHR21664:SF1">
    <property type="entry name" value="NUDC DOMAIN-CONTAINING PROTEIN 1"/>
    <property type="match status" value="1"/>
</dbReference>
<dbReference type="Gene3D" id="2.60.40.790">
    <property type="match status" value="1"/>
</dbReference>
<dbReference type="Proteomes" id="UP000054270">
    <property type="component" value="Unassembled WGS sequence"/>
</dbReference>
<dbReference type="CDD" id="cd06467">
    <property type="entry name" value="p23_NUDC_like"/>
    <property type="match status" value="1"/>
</dbReference>
<name>A0A0D2KPE4_HYPSF</name>
<dbReference type="EMBL" id="KN817620">
    <property type="protein sequence ID" value="KJA16497.1"/>
    <property type="molecule type" value="Genomic_DNA"/>
</dbReference>
<dbReference type="InterPro" id="IPR008978">
    <property type="entry name" value="HSP20-like_chaperone"/>
</dbReference>
<comment type="subcellular location">
    <subcellularLocation>
        <location evidence="2">Cytoplasm</location>
    </subcellularLocation>
    <subcellularLocation>
        <location evidence="1">Nucleus</location>
    </subcellularLocation>
</comment>
<dbReference type="STRING" id="945553.A0A0D2KPE4"/>
<evidence type="ECO:0000256" key="3">
    <source>
        <dbReference type="ARBA" id="ARBA00018915"/>
    </source>
</evidence>
<gene>
    <name evidence="7" type="ORF">HYPSUDRAFT_219433</name>
</gene>
<dbReference type="InterPro" id="IPR037895">
    <property type="entry name" value="NUDCD1"/>
</dbReference>
<dbReference type="PROSITE" id="PS51203">
    <property type="entry name" value="CS"/>
    <property type="match status" value="1"/>
</dbReference>
<evidence type="ECO:0000256" key="4">
    <source>
        <dbReference type="ARBA" id="ARBA00022490"/>
    </source>
</evidence>
<organism evidence="7 8">
    <name type="scientific">Hypholoma sublateritium (strain FD-334 SS-4)</name>
    <dbReference type="NCBI Taxonomy" id="945553"/>
    <lineage>
        <taxon>Eukaryota</taxon>
        <taxon>Fungi</taxon>
        <taxon>Dikarya</taxon>
        <taxon>Basidiomycota</taxon>
        <taxon>Agaricomycotina</taxon>
        <taxon>Agaricomycetes</taxon>
        <taxon>Agaricomycetidae</taxon>
        <taxon>Agaricales</taxon>
        <taxon>Agaricineae</taxon>
        <taxon>Strophariaceae</taxon>
        <taxon>Hypholoma</taxon>
    </lineage>
</organism>
<dbReference type="GO" id="GO:0005737">
    <property type="term" value="C:cytoplasm"/>
    <property type="evidence" value="ECO:0007669"/>
    <property type="project" value="UniProtKB-SubCell"/>
</dbReference>
<feature type="domain" description="CS" evidence="6">
    <location>
        <begin position="294"/>
        <end position="400"/>
    </location>
</feature>